<dbReference type="PANTHER" id="PTHR48037:SF1">
    <property type="entry name" value="RRM DOMAIN-CONTAINING PROTEIN"/>
    <property type="match status" value="1"/>
</dbReference>
<dbReference type="Pfam" id="PF00076">
    <property type="entry name" value="RRM_1"/>
    <property type="match status" value="1"/>
</dbReference>
<dbReference type="Gene3D" id="3.30.70.330">
    <property type="match status" value="1"/>
</dbReference>
<dbReference type="InterPro" id="IPR035979">
    <property type="entry name" value="RBD_domain_sf"/>
</dbReference>
<evidence type="ECO:0000259" key="3">
    <source>
        <dbReference type="PROSITE" id="PS50102"/>
    </source>
</evidence>
<evidence type="ECO:0000256" key="2">
    <source>
        <dbReference type="PROSITE-ProRule" id="PRU00176"/>
    </source>
</evidence>
<dbReference type="SUPFAM" id="SSF54928">
    <property type="entry name" value="RNA-binding domain, RBD"/>
    <property type="match status" value="1"/>
</dbReference>
<reference evidence="4" key="1">
    <citation type="submission" date="2023-08" db="EMBL/GenBank/DDBJ databases">
        <authorList>
            <person name="Chen Y."/>
            <person name="Shah S."/>
            <person name="Dougan E. K."/>
            <person name="Thang M."/>
            <person name="Chan C."/>
        </authorList>
    </citation>
    <scope>NUCLEOTIDE SEQUENCE</scope>
</reference>
<name>A0AA36NBU1_9DINO</name>
<dbReference type="CDD" id="cd12347">
    <property type="entry name" value="RRM_PPIE"/>
    <property type="match status" value="1"/>
</dbReference>
<dbReference type="SMART" id="SM00360">
    <property type="entry name" value="RRM"/>
    <property type="match status" value="1"/>
</dbReference>
<keyword evidence="5" id="KW-1185">Reference proteome</keyword>
<keyword evidence="1 2" id="KW-0694">RNA-binding</keyword>
<accession>A0AA36NBU1</accession>
<evidence type="ECO:0000256" key="1">
    <source>
        <dbReference type="ARBA" id="ARBA00022884"/>
    </source>
</evidence>
<gene>
    <name evidence="4" type="ORF">EVOR1521_LOCUS24597</name>
</gene>
<comment type="caution">
    <text evidence="4">The sequence shown here is derived from an EMBL/GenBank/DDBJ whole genome shotgun (WGS) entry which is preliminary data.</text>
</comment>
<dbReference type="PROSITE" id="PS50102">
    <property type="entry name" value="RRM"/>
    <property type="match status" value="1"/>
</dbReference>
<dbReference type="InterPro" id="IPR012677">
    <property type="entry name" value="Nucleotide-bd_a/b_plait_sf"/>
</dbReference>
<evidence type="ECO:0000313" key="5">
    <source>
        <dbReference type="Proteomes" id="UP001178507"/>
    </source>
</evidence>
<dbReference type="InterPro" id="IPR034168">
    <property type="entry name" value="PPIE_RRM"/>
</dbReference>
<dbReference type="AlphaFoldDB" id="A0AA36NBU1"/>
<evidence type="ECO:0000313" key="4">
    <source>
        <dbReference type="EMBL" id="CAJ1401452.1"/>
    </source>
</evidence>
<dbReference type="InterPro" id="IPR000504">
    <property type="entry name" value="RRM_dom"/>
</dbReference>
<dbReference type="GO" id="GO:0003723">
    <property type="term" value="F:RNA binding"/>
    <property type="evidence" value="ECO:0007669"/>
    <property type="project" value="UniProtKB-UniRule"/>
</dbReference>
<protein>
    <recommendedName>
        <fullName evidence="3">RRM domain-containing protein</fullName>
    </recommendedName>
</protein>
<dbReference type="PANTHER" id="PTHR48037">
    <property type="entry name" value="ATPASE E1"/>
    <property type="match status" value="1"/>
</dbReference>
<dbReference type="EMBL" id="CAUJNA010003416">
    <property type="protein sequence ID" value="CAJ1401452.1"/>
    <property type="molecule type" value="Genomic_DNA"/>
</dbReference>
<proteinExistence type="predicted"/>
<sequence>MTSQGILQRTVYVGGLDEQVDRKVLEEAFARFGDLKTVEIPLDLKTGKHRGFGFVEFQDVEDAQAAIDNMHLSEIFGRVIKVNIARAPTNKPTTESNRPIWADDFFYRKKLKEEGLEEGEGLV</sequence>
<organism evidence="4 5">
    <name type="scientific">Effrenium voratum</name>
    <dbReference type="NCBI Taxonomy" id="2562239"/>
    <lineage>
        <taxon>Eukaryota</taxon>
        <taxon>Sar</taxon>
        <taxon>Alveolata</taxon>
        <taxon>Dinophyceae</taxon>
        <taxon>Suessiales</taxon>
        <taxon>Symbiodiniaceae</taxon>
        <taxon>Effrenium</taxon>
    </lineage>
</organism>
<feature type="domain" description="RRM" evidence="3">
    <location>
        <begin position="9"/>
        <end position="87"/>
    </location>
</feature>
<dbReference type="Proteomes" id="UP001178507">
    <property type="component" value="Unassembled WGS sequence"/>
</dbReference>